<accession>A0A2T9K290</accession>
<organism evidence="2 3">
    <name type="scientific">Caulobacter endophyticus</name>
    <dbReference type="NCBI Taxonomy" id="2172652"/>
    <lineage>
        <taxon>Bacteria</taxon>
        <taxon>Pseudomonadati</taxon>
        <taxon>Pseudomonadota</taxon>
        <taxon>Alphaproteobacteria</taxon>
        <taxon>Caulobacterales</taxon>
        <taxon>Caulobacteraceae</taxon>
        <taxon>Caulobacter</taxon>
    </lineage>
</organism>
<evidence type="ECO:0000313" key="2">
    <source>
        <dbReference type="EMBL" id="PVM90108.1"/>
    </source>
</evidence>
<keyword evidence="3" id="KW-1185">Reference proteome</keyword>
<dbReference type="AlphaFoldDB" id="A0A2T9K290"/>
<proteinExistence type="predicted"/>
<evidence type="ECO:0000256" key="1">
    <source>
        <dbReference type="SAM" id="MobiDB-lite"/>
    </source>
</evidence>
<feature type="compositionally biased region" description="Low complexity" evidence="1">
    <location>
        <begin position="1"/>
        <end position="21"/>
    </location>
</feature>
<protein>
    <submittedName>
        <fullName evidence="2">Uncharacterized protein</fullName>
    </submittedName>
</protein>
<reference evidence="2 3" key="1">
    <citation type="submission" date="2018-04" db="EMBL/GenBank/DDBJ databases">
        <title>The genome sequence of Caulobacter sp. 744.</title>
        <authorList>
            <person name="Gao J."/>
            <person name="Sun J."/>
        </authorList>
    </citation>
    <scope>NUCLEOTIDE SEQUENCE [LARGE SCALE GENOMIC DNA]</scope>
    <source>
        <strain evidence="2 3">774</strain>
    </source>
</reference>
<sequence length="59" mass="5579">MTAPSAASSTSAGSSPSGPSGHLPLQGEDLEMRTSPCGGGDREAIGGGSGLETGRFGGS</sequence>
<dbReference type="Proteomes" id="UP000245073">
    <property type="component" value="Unassembled WGS sequence"/>
</dbReference>
<gene>
    <name evidence="2" type="ORF">DDF67_10900</name>
</gene>
<comment type="caution">
    <text evidence="2">The sequence shown here is derived from an EMBL/GenBank/DDBJ whole genome shotgun (WGS) entry which is preliminary data.</text>
</comment>
<feature type="region of interest" description="Disordered" evidence="1">
    <location>
        <begin position="1"/>
        <end position="59"/>
    </location>
</feature>
<name>A0A2T9K290_9CAUL</name>
<evidence type="ECO:0000313" key="3">
    <source>
        <dbReference type="Proteomes" id="UP000245073"/>
    </source>
</evidence>
<dbReference type="EMBL" id="QDKQ01000037">
    <property type="protein sequence ID" value="PVM90108.1"/>
    <property type="molecule type" value="Genomic_DNA"/>
</dbReference>
<feature type="compositionally biased region" description="Gly residues" evidence="1">
    <location>
        <begin position="45"/>
        <end position="59"/>
    </location>
</feature>